<evidence type="ECO:0000256" key="2">
    <source>
        <dbReference type="SAM" id="Phobius"/>
    </source>
</evidence>
<name>A0A4U0SI51_9ACTN</name>
<keyword evidence="4" id="KW-1185">Reference proteome</keyword>
<protein>
    <submittedName>
        <fullName evidence="3">Sulfatase</fullName>
    </submittedName>
</protein>
<feature type="region of interest" description="Disordered" evidence="1">
    <location>
        <begin position="665"/>
        <end position="692"/>
    </location>
</feature>
<keyword evidence="2" id="KW-0812">Transmembrane</keyword>
<keyword evidence="2" id="KW-0472">Membrane</keyword>
<feature type="transmembrane region" description="Helical" evidence="2">
    <location>
        <begin position="163"/>
        <end position="180"/>
    </location>
</feature>
<dbReference type="Gene3D" id="3.40.720.10">
    <property type="entry name" value="Alkaline Phosphatase, subunit A"/>
    <property type="match status" value="1"/>
</dbReference>
<feature type="region of interest" description="Disordered" evidence="1">
    <location>
        <begin position="1"/>
        <end position="133"/>
    </location>
</feature>
<feature type="transmembrane region" description="Helical" evidence="2">
    <location>
        <begin position="240"/>
        <end position="262"/>
    </location>
</feature>
<dbReference type="EMBL" id="SUMC01000028">
    <property type="protein sequence ID" value="TKA08763.1"/>
    <property type="molecule type" value="Genomic_DNA"/>
</dbReference>
<feature type="compositionally biased region" description="Polar residues" evidence="1">
    <location>
        <begin position="28"/>
        <end position="37"/>
    </location>
</feature>
<feature type="transmembrane region" description="Helical" evidence="2">
    <location>
        <begin position="132"/>
        <end position="151"/>
    </location>
</feature>
<feature type="compositionally biased region" description="Low complexity" evidence="1">
    <location>
        <begin position="88"/>
        <end position="107"/>
    </location>
</feature>
<proteinExistence type="predicted"/>
<reference evidence="3 4" key="1">
    <citation type="submission" date="2019-04" db="EMBL/GenBank/DDBJ databases">
        <title>Streptomyces oryziradicis sp. nov., a novel actinomycete isolated from rhizosphere soil of rice (Oryza sativa L.).</title>
        <authorList>
            <person name="Li C."/>
        </authorList>
    </citation>
    <scope>NUCLEOTIDE SEQUENCE [LARGE SCALE GENOMIC DNA]</scope>
    <source>
        <strain evidence="3 4">NEAU-C40</strain>
    </source>
</reference>
<dbReference type="SUPFAM" id="SSF53649">
    <property type="entry name" value="Alkaline phosphatase-like"/>
    <property type="match status" value="1"/>
</dbReference>
<feature type="transmembrane region" description="Helical" evidence="2">
    <location>
        <begin position="283"/>
        <end position="306"/>
    </location>
</feature>
<dbReference type="InterPro" id="IPR050448">
    <property type="entry name" value="OpgB/LTA_synthase_biosynth"/>
</dbReference>
<dbReference type="PANTHER" id="PTHR47371:SF3">
    <property type="entry name" value="PHOSPHOGLYCEROL TRANSFERASE I"/>
    <property type="match status" value="1"/>
</dbReference>
<organism evidence="3 4">
    <name type="scientific">Actinacidiphila oryziradicis</name>
    <dbReference type="NCBI Taxonomy" id="2571141"/>
    <lineage>
        <taxon>Bacteria</taxon>
        <taxon>Bacillati</taxon>
        <taxon>Actinomycetota</taxon>
        <taxon>Actinomycetes</taxon>
        <taxon>Kitasatosporales</taxon>
        <taxon>Streptomycetaceae</taxon>
        <taxon>Actinacidiphila</taxon>
    </lineage>
</organism>
<keyword evidence="2" id="KW-1133">Transmembrane helix</keyword>
<evidence type="ECO:0000313" key="4">
    <source>
        <dbReference type="Proteomes" id="UP000305778"/>
    </source>
</evidence>
<gene>
    <name evidence="3" type="ORF">FCI23_26685</name>
</gene>
<dbReference type="InterPro" id="IPR017850">
    <property type="entry name" value="Alkaline_phosphatase_core_sf"/>
</dbReference>
<dbReference type="OrthoDB" id="1376015at2"/>
<dbReference type="Proteomes" id="UP000305778">
    <property type="component" value="Unassembled WGS sequence"/>
</dbReference>
<sequence length="692" mass="73915">MPKTDETNTQEGPTADALPQYTPDDTAEGQNTVTSDGSGVPQDATAGATTGDHPDDTDGVRDDDAGEEPGNHLPGNHLEADVEGGATASDGKAARADTAAGDATSDATSDEPPGQPATGGGWRDKHPGAARAVSSGTTTLATVLVLFALLMPNRLELLTLSRFIRIPVEGILVAALLLILPPRPRRVVAVVSGLILGLLTILNCVDMGFYSVLSRPFDPVLDWTLFGDGESFLKDSIGQAGTIGAVIGLAVLVIAVLVLMVLTVVRLSNLMVRHRATATRTTVMFGTVWMTCATLGVQFFAGMPIASRSATQRVQDRADRVSTTLKDEKVFAKQAAHDAFAKTPASQLLTGLRGKDVIFTFIESYGRSAVEDPAMAPGVDAVLTKQTTALKKAGFATRSGWLTSPVTGAGSWLAHTTFLSGLWVQNQQRYRNVTSSNRLTLTSAFKQTGAWQTVGMMPGVTRAWPEGKFFGLNKVYDSRNMGYTGPKFSWSPVPDQYTLKAFEQLSYGKKNRGPLMAEIVLATSHNPWSPLPYTIGWNQVGNGSVYTAQKKQGTDPEQVWKSAASVRHEYGKAIQYSVTNLTDFMMKYANKNTVLVFLGDHQPVTTVTGSITASRDVPVAIVAHDKSVLDKISSWGWTDSLQPAHNAPVWRMDTFRNRFLTAYGPQAASTPSASPSTSASVSPSTSSSVKSK</sequence>
<dbReference type="AlphaFoldDB" id="A0A4U0SI51"/>
<accession>A0A4U0SI51</accession>
<evidence type="ECO:0000256" key="1">
    <source>
        <dbReference type="SAM" id="MobiDB-lite"/>
    </source>
</evidence>
<feature type="transmembrane region" description="Helical" evidence="2">
    <location>
        <begin position="187"/>
        <end position="213"/>
    </location>
</feature>
<feature type="compositionally biased region" description="Basic and acidic residues" evidence="1">
    <location>
        <begin position="52"/>
        <end position="63"/>
    </location>
</feature>
<feature type="compositionally biased region" description="Low complexity" evidence="1">
    <location>
        <begin position="667"/>
        <end position="692"/>
    </location>
</feature>
<evidence type="ECO:0000313" key="3">
    <source>
        <dbReference type="EMBL" id="TKA08763.1"/>
    </source>
</evidence>
<comment type="caution">
    <text evidence="3">The sequence shown here is derived from an EMBL/GenBank/DDBJ whole genome shotgun (WGS) entry which is preliminary data.</text>
</comment>
<dbReference type="PANTHER" id="PTHR47371">
    <property type="entry name" value="LIPOTEICHOIC ACID SYNTHASE"/>
    <property type="match status" value="1"/>
</dbReference>